<dbReference type="InterPro" id="IPR025245">
    <property type="entry name" value="DUF4197"/>
</dbReference>
<gene>
    <name evidence="1" type="ORF">GALL_04140</name>
</gene>
<accession>A0A1J5TT17</accession>
<name>A0A1J5TT17_9ZZZZ</name>
<organism evidence="1">
    <name type="scientific">mine drainage metagenome</name>
    <dbReference type="NCBI Taxonomy" id="410659"/>
    <lineage>
        <taxon>unclassified sequences</taxon>
        <taxon>metagenomes</taxon>
        <taxon>ecological metagenomes</taxon>
    </lineage>
</organism>
<evidence type="ECO:0000313" key="1">
    <source>
        <dbReference type="EMBL" id="OIR19533.1"/>
    </source>
</evidence>
<dbReference type="AlphaFoldDB" id="A0A1J5TT17"/>
<dbReference type="Pfam" id="PF13852">
    <property type="entry name" value="DUF4197"/>
    <property type="match status" value="1"/>
</dbReference>
<dbReference type="EMBL" id="MLJW01000001">
    <property type="protein sequence ID" value="OIR19533.1"/>
    <property type="molecule type" value="Genomic_DNA"/>
</dbReference>
<comment type="caution">
    <text evidence="1">The sequence shown here is derived from an EMBL/GenBank/DDBJ whole genome shotgun (WGS) entry which is preliminary data.</text>
</comment>
<sequence length="255" mass="27508">MMRRTLLLGMLALSMPVSALDLDQLKARLNELEQPAATSPSPAAKPSGLAQFSAQEQTASLKQALTQGAETAVASLAKENGYLGNDKVRIPLPENLQRADRTLRKIGLGRYSDELTTSMNRAAEAAVPEAKALLVDAVKHMTVGDAKGILLGGDDAATQYFRRNTETALGARFKPVVTQSMQKVGLARTYDRFAGQGAQLGLINQDDANLEDYITRKALDGLFLMMAEEEKEIRAHPLQAAGDLARKVFSAVRGQ</sequence>
<protein>
    <recommendedName>
        <fullName evidence="2">DUF4197 domain-containing protein</fullName>
    </recommendedName>
</protein>
<proteinExistence type="predicted"/>
<evidence type="ECO:0008006" key="2">
    <source>
        <dbReference type="Google" id="ProtNLM"/>
    </source>
</evidence>
<reference evidence="1" key="1">
    <citation type="submission" date="2016-10" db="EMBL/GenBank/DDBJ databases">
        <title>Sequence of Gallionella enrichment culture.</title>
        <authorList>
            <person name="Poehlein A."/>
            <person name="Muehling M."/>
            <person name="Daniel R."/>
        </authorList>
    </citation>
    <scope>NUCLEOTIDE SEQUENCE</scope>
</reference>